<dbReference type="AlphaFoldDB" id="A0A0S2SKK6"/>
<comment type="similarity">
    <text evidence="1">Belongs to the short-chain dehydrogenases/reductases (SDR) family.</text>
</comment>
<sequence>MELIMKRIVIVGAAGTLGRAVHAALAEGNEIITVGRSRGQERVDMTDSQACRDLLARIGLFDALVVTGGEVAFAPLTEMSDAQWQHGLTSKLMGQLNLTRAAIPHLRDAGSITLVSGILSDEPIASGSSACTINGAINHFVQAAACELPRGLRINAVSPTVLSESMDKYASFFPGFVSVPAERVAQAYRKSVLGIQSGRVYPVFG</sequence>
<proteinExistence type="inferred from homology"/>
<evidence type="ECO:0000256" key="1">
    <source>
        <dbReference type="ARBA" id="ARBA00006484"/>
    </source>
</evidence>
<protein>
    <submittedName>
        <fullName evidence="3">Short chain dehydrogenase</fullName>
    </submittedName>
</protein>
<dbReference type="NCBIfam" id="NF005754">
    <property type="entry name" value="PRK07578.1"/>
    <property type="match status" value="1"/>
</dbReference>
<dbReference type="KEGG" id="asr:WL1483_2844"/>
<dbReference type="GO" id="GO:0016491">
    <property type="term" value="F:oxidoreductase activity"/>
    <property type="evidence" value="ECO:0007669"/>
    <property type="project" value="UniProtKB-KW"/>
</dbReference>
<dbReference type="InterPro" id="IPR051122">
    <property type="entry name" value="SDR_DHRS6-like"/>
</dbReference>
<organism evidence="3 4">
    <name type="scientific">Aeromonas schubertii</name>
    <dbReference type="NCBI Taxonomy" id="652"/>
    <lineage>
        <taxon>Bacteria</taxon>
        <taxon>Pseudomonadati</taxon>
        <taxon>Pseudomonadota</taxon>
        <taxon>Gammaproteobacteria</taxon>
        <taxon>Aeromonadales</taxon>
        <taxon>Aeromonadaceae</taxon>
        <taxon>Aeromonas</taxon>
    </lineage>
</organism>
<gene>
    <name evidence="3" type="ORF">WL1483_2844</name>
</gene>
<dbReference type="PANTHER" id="PTHR43477:SF1">
    <property type="entry name" value="DIHYDROANTICAPSIN 7-DEHYDROGENASE"/>
    <property type="match status" value="1"/>
</dbReference>
<dbReference type="EMBL" id="CP013067">
    <property type="protein sequence ID" value="ALP42263.1"/>
    <property type="molecule type" value="Genomic_DNA"/>
</dbReference>
<dbReference type="PATRIC" id="fig|652.5.peg.736"/>
<reference evidence="3 4" key="2">
    <citation type="journal article" date="2016" name="Genome Announc.">
        <title>Complete Genome Sequence of the Highly Virulent Aeromonas schubertii Strain WL1483, Isolated from Diseased Snakehead Fish (Channa argus) in China.</title>
        <authorList>
            <person name="Liu L."/>
            <person name="Li N."/>
            <person name="Zhang D."/>
            <person name="Fu X."/>
            <person name="Shi C."/>
            <person name="Lin Q."/>
            <person name="Hao G."/>
        </authorList>
    </citation>
    <scope>NUCLEOTIDE SEQUENCE [LARGE SCALE GENOMIC DNA]</scope>
    <source>
        <strain evidence="3 4">WL1483</strain>
    </source>
</reference>
<evidence type="ECO:0000313" key="4">
    <source>
        <dbReference type="Proteomes" id="UP000058114"/>
    </source>
</evidence>
<accession>A0A0S2SKK6</accession>
<reference evidence="4" key="1">
    <citation type="submission" date="2015-10" db="EMBL/GenBank/DDBJ databases">
        <title>Complete Genome Sequence of Aeromonas schubertii strain WL1483.</title>
        <authorList>
            <person name="Liu L."/>
        </authorList>
    </citation>
    <scope>NUCLEOTIDE SEQUENCE [LARGE SCALE GENOMIC DNA]</scope>
    <source>
        <strain evidence="4">WL1483</strain>
    </source>
</reference>
<dbReference type="PRINTS" id="PR00081">
    <property type="entry name" value="GDHRDH"/>
</dbReference>
<dbReference type="PANTHER" id="PTHR43477">
    <property type="entry name" value="DIHYDROANTICAPSIN 7-DEHYDROGENASE"/>
    <property type="match status" value="1"/>
</dbReference>
<dbReference type="Gene3D" id="3.40.50.720">
    <property type="entry name" value="NAD(P)-binding Rossmann-like Domain"/>
    <property type="match status" value="1"/>
</dbReference>
<name>A0A0S2SKK6_9GAMM</name>
<dbReference type="Proteomes" id="UP000058114">
    <property type="component" value="Chromosome"/>
</dbReference>
<keyword evidence="2" id="KW-0560">Oxidoreductase</keyword>
<dbReference type="InterPro" id="IPR036291">
    <property type="entry name" value="NAD(P)-bd_dom_sf"/>
</dbReference>
<evidence type="ECO:0000256" key="2">
    <source>
        <dbReference type="ARBA" id="ARBA00023002"/>
    </source>
</evidence>
<dbReference type="Pfam" id="PF00106">
    <property type="entry name" value="adh_short"/>
    <property type="match status" value="1"/>
</dbReference>
<evidence type="ECO:0000313" key="3">
    <source>
        <dbReference type="EMBL" id="ALP42263.1"/>
    </source>
</evidence>
<dbReference type="CDD" id="cd11731">
    <property type="entry name" value="Lin1944_like_SDR_c"/>
    <property type="match status" value="1"/>
</dbReference>
<dbReference type="SUPFAM" id="SSF51735">
    <property type="entry name" value="NAD(P)-binding Rossmann-fold domains"/>
    <property type="match status" value="1"/>
</dbReference>
<dbReference type="InterPro" id="IPR002347">
    <property type="entry name" value="SDR_fam"/>
</dbReference>